<accession>X0TBQ6</accession>
<dbReference type="AlphaFoldDB" id="X0TBQ6"/>
<reference evidence="3" key="1">
    <citation type="journal article" date="2014" name="Front. Microbiol.">
        <title>High frequency of phylogenetically diverse reductive dehalogenase-homologous genes in deep subseafloor sedimentary metagenomes.</title>
        <authorList>
            <person name="Kawai M."/>
            <person name="Futagami T."/>
            <person name="Toyoda A."/>
            <person name="Takaki Y."/>
            <person name="Nishi S."/>
            <person name="Hori S."/>
            <person name="Arai W."/>
            <person name="Tsubouchi T."/>
            <person name="Morono Y."/>
            <person name="Uchiyama I."/>
            <person name="Ito T."/>
            <person name="Fujiyama A."/>
            <person name="Inagaki F."/>
            <person name="Takami H."/>
        </authorList>
    </citation>
    <scope>NUCLEOTIDE SEQUENCE</scope>
    <source>
        <strain evidence="3">Expedition CK06-06</strain>
    </source>
</reference>
<sequence length="390" mass="44396">MPADDSRSQSGKPGPSGWRGKPPSSPRTGRSARQKSGGWAEKKDRDYERAALRHRTRIVLWSLLFIVLIAVFIRWLIPKPMPTPFLVAVVTDYQQPVPPNAWTTEDVEQLRSLHDERILKYTKVAWESEESGLKHLRQALDAATPGGPDKDLVIIYLSMHGLVDGEGKPCLLPPGASPLHSDGWLRVRDLINYLFPKQTPGKQPAKVKKLLILDCNRMDVNWNLGLLYNSFAERLQAVVEEESVPGLVVLNSSGPGQIGWAAPELENSVFGHYLWRGLRGEADAEQTGNRDGKIHLRELHDYLKAQVSHWVKVNRHDVQEPMLLPHDVDDFPLAHAKPREKPSPQNDKAPRWNDIELLWETHAKLRDKPNPPHRWNPLGWEEFQHKLLRL</sequence>
<keyword evidence="2" id="KW-1133">Transmembrane helix</keyword>
<evidence type="ECO:0000256" key="1">
    <source>
        <dbReference type="SAM" id="MobiDB-lite"/>
    </source>
</evidence>
<feature type="transmembrane region" description="Helical" evidence="2">
    <location>
        <begin position="58"/>
        <end position="77"/>
    </location>
</feature>
<feature type="region of interest" description="Disordered" evidence="1">
    <location>
        <begin position="333"/>
        <end position="352"/>
    </location>
</feature>
<name>X0TBQ6_9ZZZZ</name>
<feature type="compositionally biased region" description="Basic and acidic residues" evidence="1">
    <location>
        <begin position="337"/>
        <end position="352"/>
    </location>
</feature>
<evidence type="ECO:0008006" key="4">
    <source>
        <dbReference type="Google" id="ProtNLM"/>
    </source>
</evidence>
<keyword evidence="2" id="KW-0472">Membrane</keyword>
<protein>
    <recommendedName>
        <fullName evidence="4">Caspase family p20 domain-containing protein</fullName>
    </recommendedName>
</protein>
<proteinExistence type="predicted"/>
<feature type="region of interest" description="Disordered" evidence="1">
    <location>
        <begin position="1"/>
        <end position="44"/>
    </location>
</feature>
<dbReference type="EMBL" id="BARS01006773">
    <property type="protein sequence ID" value="GAF73470.1"/>
    <property type="molecule type" value="Genomic_DNA"/>
</dbReference>
<keyword evidence="2" id="KW-0812">Transmembrane</keyword>
<evidence type="ECO:0000256" key="2">
    <source>
        <dbReference type="SAM" id="Phobius"/>
    </source>
</evidence>
<feature type="non-terminal residue" evidence="3">
    <location>
        <position position="390"/>
    </location>
</feature>
<comment type="caution">
    <text evidence="3">The sequence shown here is derived from an EMBL/GenBank/DDBJ whole genome shotgun (WGS) entry which is preliminary data.</text>
</comment>
<evidence type="ECO:0000313" key="3">
    <source>
        <dbReference type="EMBL" id="GAF73470.1"/>
    </source>
</evidence>
<gene>
    <name evidence="3" type="ORF">S01H1_13134</name>
</gene>
<organism evidence="3">
    <name type="scientific">marine sediment metagenome</name>
    <dbReference type="NCBI Taxonomy" id="412755"/>
    <lineage>
        <taxon>unclassified sequences</taxon>
        <taxon>metagenomes</taxon>
        <taxon>ecological metagenomes</taxon>
    </lineage>
</organism>